<comment type="catalytic activity">
    <reaction evidence="7 12 13">
        <text>2 H2O2 = O2 + 2 H2O</text>
        <dbReference type="Rhea" id="RHEA:20309"/>
        <dbReference type="ChEBI" id="CHEBI:15377"/>
        <dbReference type="ChEBI" id="CHEBI:15379"/>
        <dbReference type="ChEBI" id="CHEBI:16240"/>
        <dbReference type="EC" id="1.11.1.21"/>
    </reaction>
</comment>
<dbReference type="GO" id="GO:0005829">
    <property type="term" value="C:cytosol"/>
    <property type="evidence" value="ECO:0007669"/>
    <property type="project" value="UniProtKB-ARBA"/>
</dbReference>
<evidence type="ECO:0000256" key="4">
    <source>
        <dbReference type="ARBA" id="ARBA00023002"/>
    </source>
</evidence>
<dbReference type="OrthoDB" id="9759743at2"/>
<dbReference type="GO" id="GO:0070301">
    <property type="term" value="P:cellular response to hydrogen peroxide"/>
    <property type="evidence" value="ECO:0007669"/>
    <property type="project" value="TreeGrafter"/>
</dbReference>
<dbReference type="GO" id="GO:0042744">
    <property type="term" value="P:hydrogen peroxide catabolic process"/>
    <property type="evidence" value="ECO:0007669"/>
    <property type="project" value="UniProtKB-KW"/>
</dbReference>
<dbReference type="AlphaFoldDB" id="A0A0A2M8F4"/>
<evidence type="ECO:0000256" key="8">
    <source>
        <dbReference type="ARBA" id="ARBA00051651"/>
    </source>
</evidence>
<dbReference type="GO" id="GO:0020037">
    <property type="term" value="F:heme binding"/>
    <property type="evidence" value="ECO:0007669"/>
    <property type="project" value="InterPro"/>
</dbReference>
<evidence type="ECO:0000313" key="16">
    <source>
        <dbReference type="EMBL" id="KGO87698.1"/>
    </source>
</evidence>
<keyword evidence="4 12" id="KW-0560">Oxidoreductase</keyword>
<feature type="cross-link" description="Tryptophyl-tyrosyl-methioninium (Tyr-Met) (with Trp-101)" evidence="12">
    <location>
        <begin position="224"/>
        <end position="250"/>
    </location>
</feature>
<evidence type="ECO:0000259" key="15">
    <source>
        <dbReference type="PROSITE" id="PS50873"/>
    </source>
</evidence>
<comment type="similarity">
    <text evidence="9 12 13">Belongs to the peroxidase family. Peroxidase/catalase subfamily.</text>
</comment>
<dbReference type="SUPFAM" id="SSF48113">
    <property type="entry name" value="Heme-dependent peroxidases"/>
    <property type="match status" value="2"/>
</dbReference>
<dbReference type="HAMAP" id="MF_01961">
    <property type="entry name" value="Catal_peroxid"/>
    <property type="match status" value="1"/>
</dbReference>
<dbReference type="PROSITE" id="PS00436">
    <property type="entry name" value="PEROXIDASE_2"/>
    <property type="match status" value="1"/>
</dbReference>
<dbReference type="PRINTS" id="PR00460">
    <property type="entry name" value="BPEROXIDASE"/>
</dbReference>
<evidence type="ECO:0000256" key="14">
    <source>
        <dbReference type="SAM" id="MobiDB-lite"/>
    </source>
</evidence>
<dbReference type="NCBIfam" id="NF011635">
    <property type="entry name" value="PRK15061.1"/>
    <property type="match status" value="1"/>
</dbReference>
<evidence type="ECO:0000256" key="3">
    <source>
        <dbReference type="ARBA" id="ARBA00022723"/>
    </source>
</evidence>
<comment type="catalytic activity">
    <reaction evidence="8 12 13">
        <text>H2O2 + AH2 = A + 2 H2O</text>
        <dbReference type="Rhea" id="RHEA:30275"/>
        <dbReference type="ChEBI" id="CHEBI:13193"/>
        <dbReference type="ChEBI" id="CHEBI:15377"/>
        <dbReference type="ChEBI" id="CHEBI:16240"/>
        <dbReference type="ChEBI" id="CHEBI:17499"/>
        <dbReference type="EC" id="1.11.1.21"/>
    </reaction>
</comment>
<dbReference type="Gene3D" id="1.10.420.10">
    <property type="entry name" value="Peroxidase, domain 2"/>
    <property type="match status" value="2"/>
</dbReference>
<keyword evidence="6 12" id="KW-0376">Hydrogen peroxide</keyword>
<dbReference type="CDD" id="cd08200">
    <property type="entry name" value="catalase_peroxidase_2"/>
    <property type="match status" value="1"/>
</dbReference>
<evidence type="ECO:0000256" key="9">
    <source>
        <dbReference type="ARBA" id="ARBA00060838"/>
    </source>
</evidence>
<dbReference type="RefSeq" id="WP_026980842.1">
    <property type="nucleotide sequence ID" value="NZ_AUCZ01000015.1"/>
</dbReference>
<comment type="caution">
    <text evidence="16">The sequence shown here is derived from an EMBL/GenBank/DDBJ whole genome shotgun (WGS) entry which is preliminary data.</text>
</comment>
<reference evidence="16 17" key="1">
    <citation type="submission" date="2013-09" db="EMBL/GenBank/DDBJ databases">
        <authorList>
            <person name="Zeng Z."/>
            <person name="Chen C."/>
        </authorList>
    </citation>
    <scope>NUCLEOTIDE SEQUENCE [LARGE SCALE GENOMIC DNA]</scope>
    <source>
        <strain evidence="16 17">GH29-5</strain>
    </source>
</reference>
<dbReference type="PANTHER" id="PTHR30555">
    <property type="entry name" value="HYDROPEROXIDASE I, BIFUNCTIONAL CATALASE-PEROXIDASE"/>
    <property type="match status" value="1"/>
</dbReference>
<feature type="active site" description="Proton acceptor" evidence="12">
    <location>
        <position position="102"/>
    </location>
</feature>
<proteinExistence type="inferred from homology"/>
<dbReference type="CDD" id="cd00649">
    <property type="entry name" value="catalase_peroxidase_1"/>
    <property type="match status" value="1"/>
</dbReference>
<dbReference type="EC" id="1.11.1.21" evidence="10 12"/>
<dbReference type="FunFam" id="1.10.420.10:FF:000004">
    <property type="entry name" value="Catalase-peroxidase"/>
    <property type="match status" value="1"/>
</dbReference>
<evidence type="ECO:0000256" key="2">
    <source>
        <dbReference type="ARBA" id="ARBA00022617"/>
    </source>
</evidence>
<comment type="PTM">
    <text evidence="12">Formation of the three residue Trp-Tyr-Met cross-link is important for the catalase, but not the peroxidase activity of the enzyme.</text>
</comment>
<dbReference type="PRINTS" id="PR00458">
    <property type="entry name" value="PEROXIDASE"/>
</dbReference>
<dbReference type="Gene3D" id="1.10.520.10">
    <property type="match status" value="2"/>
</dbReference>
<dbReference type="EMBL" id="JRLW01000018">
    <property type="protein sequence ID" value="KGO87698.1"/>
    <property type="molecule type" value="Genomic_DNA"/>
</dbReference>
<evidence type="ECO:0000256" key="1">
    <source>
        <dbReference type="ARBA" id="ARBA00022559"/>
    </source>
</evidence>
<organism evidence="16 17">
    <name type="scientific">Flavobacterium suncheonense GH29-5 = DSM 17707</name>
    <dbReference type="NCBI Taxonomy" id="1121899"/>
    <lineage>
        <taxon>Bacteria</taxon>
        <taxon>Pseudomonadati</taxon>
        <taxon>Bacteroidota</taxon>
        <taxon>Flavobacteriia</taxon>
        <taxon>Flavobacteriales</taxon>
        <taxon>Flavobacteriaceae</taxon>
        <taxon>Flavobacterium</taxon>
    </lineage>
</organism>
<dbReference type="FunFam" id="1.10.520.10:FF:000004">
    <property type="entry name" value="Catalase-peroxidase"/>
    <property type="match status" value="1"/>
</dbReference>
<dbReference type="FunFam" id="1.10.520.10:FF:000002">
    <property type="entry name" value="Catalase-peroxidase"/>
    <property type="match status" value="1"/>
</dbReference>
<dbReference type="GO" id="GO:0046872">
    <property type="term" value="F:metal ion binding"/>
    <property type="evidence" value="ECO:0007669"/>
    <property type="project" value="UniProtKB-KW"/>
</dbReference>
<dbReference type="InterPro" id="IPR002016">
    <property type="entry name" value="Haem_peroxidase"/>
</dbReference>
<feature type="site" description="Transition state stabilizer" evidence="12">
    <location>
        <position position="98"/>
    </location>
</feature>
<keyword evidence="1 12" id="KW-0575">Peroxidase</keyword>
<accession>A0A0A2M8F4</accession>
<dbReference type="PROSITE" id="PS50873">
    <property type="entry name" value="PEROXIDASE_4"/>
    <property type="match status" value="1"/>
</dbReference>
<evidence type="ECO:0000256" key="12">
    <source>
        <dbReference type="HAMAP-Rule" id="MF_01961"/>
    </source>
</evidence>
<feature type="compositionally biased region" description="Polar residues" evidence="14">
    <location>
        <begin position="1"/>
        <end position="19"/>
    </location>
</feature>
<feature type="domain" description="Plant heme peroxidase family profile" evidence="15">
    <location>
        <begin position="135"/>
        <end position="432"/>
    </location>
</feature>
<dbReference type="STRING" id="1121899.GCA_000430025_02540"/>
<evidence type="ECO:0000256" key="13">
    <source>
        <dbReference type="RuleBase" id="RU003451"/>
    </source>
</evidence>
<dbReference type="NCBIfam" id="TIGR00198">
    <property type="entry name" value="cat_per_HPI"/>
    <property type="match status" value="1"/>
</dbReference>
<evidence type="ECO:0000256" key="11">
    <source>
        <dbReference type="ARBA" id="ARBA00074141"/>
    </source>
</evidence>
<protein>
    <recommendedName>
        <fullName evidence="11 12">Catalase-peroxidase</fullName>
        <shortName evidence="12">CP</shortName>
        <ecNumber evidence="10 12">1.11.1.21</ecNumber>
    </recommendedName>
    <alternativeName>
        <fullName evidence="12">Peroxidase/catalase</fullName>
    </alternativeName>
</protein>
<dbReference type="eggNOG" id="COG0376">
    <property type="taxonomic scope" value="Bacteria"/>
</dbReference>
<dbReference type="InterPro" id="IPR010255">
    <property type="entry name" value="Haem_peroxidase_sf"/>
</dbReference>
<comment type="cofactor">
    <cofactor evidence="12">
        <name>heme b</name>
        <dbReference type="ChEBI" id="CHEBI:60344"/>
    </cofactor>
    <text evidence="12">Binds 1 heme b (iron(II)-protoporphyrin IX) group per dimer.</text>
</comment>
<comment type="subunit">
    <text evidence="12">Homodimer or homotetramer.</text>
</comment>
<evidence type="ECO:0000313" key="17">
    <source>
        <dbReference type="Proteomes" id="UP000030121"/>
    </source>
</evidence>
<evidence type="ECO:0000256" key="10">
    <source>
        <dbReference type="ARBA" id="ARBA00067012"/>
    </source>
</evidence>
<name>A0A0A2M8F4_9FLAO</name>
<keyword evidence="17" id="KW-1185">Reference proteome</keyword>
<evidence type="ECO:0000256" key="5">
    <source>
        <dbReference type="ARBA" id="ARBA00023004"/>
    </source>
</evidence>
<comment type="function">
    <text evidence="12">Bifunctional enzyme with both catalase and broad-spectrum peroxidase activity.</text>
</comment>
<dbReference type="GO" id="GO:0004096">
    <property type="term" value="F:catalase activity"/>
    <property type="evidence" value="ECO:0007669"/>
    <property type="project" value="UniProtKB-UniRule"/>
</dbReference>
<comment type="caution">
    <text evidence="12">Lacks conserved residue(s) required for the propagation of feature annotation.</text>
</comment>
<dbReference type="FunFam" id="1.10.420.10:FF:000002">
    <property type="entry name" value="Catalase-peroxidase"/>
    <property type="match status" value="1"/>
</dbReference>
<dbReference type="PROSITE" id="PS00435">
    <property type="entry name" value="PEROXIDASE_1"/>
    <property type="match status" value="1"/>
</dbReference>
<gene>
    <name evidence="12" type="primary">katG</name>
    <name evidence="16" type="ORF">Q764_12585</name>
</gene>
<dbReference type="Proteomes" id="UP000030121">
    <property type="component" value="Unassembled WGS sequence"/>
</dbReference>
<dbReference type="Pfam" id="PF00141">
    <property type="entry name" value="peroxidase"/>
    <property type="match status" value="2"/>
</dbReference>
<keyword evidence="2 12" id="KW-0349">Heme</keyword>
<dbReference type="PANTHER" id="PTHR30555:SF0">
    <property type="entry name" value="CATALASE-PEROXIDASE"/>
    <property type="match status" value="1"/>
</dbReference>
<sequence>MENSTNNNGKCPFSGTTANPGVAGSGPKNRDWWPNQLKLNVLRQHSSLSNPMGEKFNYAEAFKSLDLQAVKKDLADLMTDSQDWWPADFGHYGPLFIRMAWHSAGTYRIGDGRGGAGAGQQRFAPLNSWPDNANLDKARRLLWPIKQKYGQKISWADLMILAGNVALESMGFKTFGFAGGREDVWEPEEDVYWGSEDVWLDDKRYSGERDLENPLAAVQMGLIYVNPEGPNGNPDPIAAAKDIRETFARMAMDDEETVALIAGGHTFGKTHGAGDTALVGPEPEAAPIEAQGLGWASKFGKGNAGDTITGGPEVTWTQTPTKWSNHFFSNLFENEWELTKSPAGAYQWVAKNGAGAGSIPDAHDPSKRHAPTMLTTDLSLRFDPAYEKISRRFYENPDQFADAFARAWFKLTHRDMGPLARYLGSEVPKEELIWQDPIPAVNHELINGSDVESVKAKVLDSGLTVSELVATAWASASTFRGSDKRGGANGARIRLAPQKYWEVNNPPQLTKVLDVLEKIQNEFNASQSGNKKVSLADLIVLAGCAAVEKAAANAGHSVKVPFAPGRMDASQEQTDIDSFAVLEPKADGFRNYLKTKYAVATEALLIDKAQLLTLSAPELTVLVGGMRVMNANFDSSKHGVFTNRPGSLTNDFFVNLLDMNTVWKAADEHEEIFEGKDRSTGELKWTGTRVDLIFGSNSELRALAEVYASSDAQDKFVNDFVAAWSKVMNLDRFDLT</sequence>
<feature type="region of interest" description="Disordered" evidence="14">
    <location>
        <begin position="1"/>
        <end position="30"/>
    </location>
</feature>
<evidence type="ECO:0000256" key="6">
    <source>
        <dbReference type="ARBA" id="ARBA00023324"/>
    </source>
</evidence>
<keyword evidence="3 12" id="KW-0479">Metal-binding</keyword>
<feature type="binding site" description="axial binding residue" evidence="12">
    <location>
        <position position="265"/>
    </location>
    <ligand>
        <name>heme b</name>
        <dbReference type="ChEBI" id="CHEBI:60344"/>
    </ligand>
    <ligandPart>
        <name>Fe</name>
        <dbReference type="ChEBI" id="CHEBI:18248"/>
    </ligandPart>
</feature>
<keyword evidence="5 12" id="KW-0408">Iron</keyword>
<evidence type="ECO:0000256" key="7">
    <source>
        <dbReference type="ARBA" id="ARBA00049145"/>
    </source>
</evidence>
<dbReference type="InterPro" id="IPR019793">
    <property type="entry name" value="Peroxidases_heam-ligand_BS"/>
</dbReference>
<dbReference type="InterPro" id="IPR000763">
    <property type="entry name" value="Catalase_peroxidase"/>
</dbReference>
<dbReference type="InterPro" id="IPR019794">
    <property type="entry name" value="Peroxidases_AS"/>
</dbReference>